<gene>
    <name evidence="2" type="ORF">CNE99_01555</name>
</gene>
<keyword evidence="1" id="KW-1133">Transmembrane helix</keyword>
<evidence type="ECO:0000256" key="1">
    <source>
        <dbReference type="SAM" id="Phobius"/>
    </source>
</evidence>
<organism evidence="2 3">
    <name type="scientific">OM182 bacterium MED-G24</name>
    <dbReference type="NCBI Taxonomy" id="1986255"/>
    <lineage>
        <taxon>Bacteria</taxon>
        <taxon>Pseudomonadati</taxon>
        <taxon>Pseudomonadota</taxon>
        <taxon>Gammaproteobacteria</taxon>
        <taxon>OMG group</taxon>
        <taxon>OM182 clade</taxon>
    </lineage>
</organism>
<comment type="caution">
    <text evidence="2">The sequence shown here is derived from an EMBL/GenBank/DDBJ whole genome shotgun (WGS) entry which is preliminary data.</text>
</comment>
<name>A0A2A5WY29_9GAMM</name>
<keyword evidence="1" id="KW-0472">Membrane</keyword>
<proteinExistence type="predicted"/>
<dbReference type="EMBL" id="NTKD01000004">
    <property type="protein sequence ID" value="PDH41455.1"/>
    <property type="molecule type" value="Genomic_DNA"/>
</dbReference>
<dbReference type="Proteomes" id="UP000219327">
    <property type="component" value="Unassembled WGS sequence"/>
</dbReference>
<sequence>MVPVVLGFCDLGENLQITMMLIQYPEVSASQVEWASRFTVIKGSYLRPLSMLLALGFLIRTGLANLIKGLNK</sequence>
<accession>A0A2A5WY29</accession>
<dbReference type="AlphaFoldDB" id="A0A2A5WY29"/>
<keyword evidence="1" id="KW-0812">Transmembrane</keyword>
<feature type="transmembrane region" description="Helical" evidence="1">
    <location>
        <begin position="45"/>
        <end position="67"/>
    </location>
</feature>
<protein>
    <submittedName>
        <fullName evidence="2">Uncharacterized protein</fullName>
    </submittedName>
</protein>
<evidence type="ECO:0000313" key="3">
    <source>
        <dbReference type="Proteomes" id="UP000219327"/>
    </source>
</evidence>
<reference evidence="2 3" key="1">
    <citation type="submission" date="2017-08" db="EMBL/GenBank/DDBJ databases">
        <title>Fine stratification of microbial communities through a metagenomic profile of the photic zone.</title>
        <authorList>
            <person name="Haro-Moreno J.M."/>
            <person name="Lopez-Perez M."/>
            <person name="De La Torre J."/>
            <person name="Picazo A."/>
            <person name="Camacho A."/>
            <person name="Rodriguez-Valera F."/>
        </authorList>
    </citation>
    <scope>NUCLEOTIDE SEQUENCE [LARGE SCALE GENOMIC DNA]</scope>
    <source>
        <strain evidence="2">MED-G24</strain>
    </source>
</reference>
<evidence type="ECO:0000313" key="2">
    <source>
        <dbReference type="EMBL" id="PDH41455.1"/>
    </source>
</evidence>